<accession>A0A7S1ESY9</accession>
<feature type="compositionally biased region" description="Basic and acidic residues" evidence="4">
    <location>
        <begin position="33"/>
        <end position="45"/>
    </location>
</feature>
<dbReference type="PROSITE" id="PS50102">
    <property type="entry name" value="RRM"/>
    <property type="match status" value="2"/>
</dbReference>
<feature type="region of interest" description="Disordered" evidence="4">
    <location>
        <begin position="1"/>
        <end position="58"/>
    </location>
</feature>
<dbReference type="InterPro" id="IPR012677">
    <property type="entry name" value="Nucleotide-bd_a/b_plait_sf"/>
</dbReference>
<sequence length="498" mass="55412">MDSIADEKEDNPHQDIQTSLQNLTLTGQSEEDEQRRIESRRTHTEEETEHQSVTPPASIVSVGEIESQESWSTTSQNTTTLREFTHSSASTKLFVGGLSWDTTEQSMKTYFEQFGNVISCVVMHERLTNQPRGFGFVQFATNQIADQVVRQKHVIDGRQVETKFALPKTVPASSVSSRFSSPKQFRTAQDSSSISASGTPHSSGQRGVFQSPNKNAFVITNSPGTMSNDTQTQPHSEAIGAESELSMEGERSVSVPQVPLNRKLFVGGLPLDCTEMDLREYFKTYGSVTHAQIMIDPQTTRSRGFAFISFRDAEEASEVLRVSEMKPYHVIRGKKVDVKRAEPKGSSSSSSHRASTASPTSSNVHIPSTTDTTSPIPPSMIPRTNVPYQLGGNYGFVPYQFMDPQHMYHNVHPGNEPAPPLYYGVVAAPWTPALVPMPAPFIYGYPHQAAQMYQQHQLIQSNVQMHPQPNGDETEQYHDEIEDSTTERQSENQQTPQK</sequence>
<feature type="region of interest" description="Disordered" evidence="4">
    <location>
        <begin position="173"/>
        <end position="253"/>
    </location>
</feature>
<reference evidence="6" key="1">
    <citation type="submission" date="2021-01" db="EMBL/GenBank/DDBJ databases">
        <authorList>
            <person name="Corre E."/>
            <person name="Pelletier E."/>
            <person name="Niang G."/>
            <person name="Scheremetjew M."/>
            <person name="Finn R."/>
            <person name="Kale V."/>
            <person name="Holt S."/>
            <person name="Cochrane G."/>
            <person name="Meng A."/>
            <person name="Brown T."/>
            <person name="Cohen L."/>
        </authorList>
    </citation>
    <scope>NUCLEOTIDE SEQUENCE</scope>
    <source>
        <strain evidence="6">CCMP3278</strain>
    </source>
</reference>
<dbReference type="GO" id="GO:0006417">
    <property type="term" value="P:regulation of translation"/>
    <property type="evidence" value="ECO:0007669"/>
    <property type="project" value="TreeGrafter"/>
</dbReference>
<gene>
    <name evidence="6" type="ORF">TOLI1172_LOCUS5977</name>
</gene>
<evidence type="ECO:0000259" key="5">
    <source>
        <dbReference type="PROSITE" id="PS50102"/>
    </source>
</evidence>
<dbReference type="Gene3D" id="3.30.70.330">
    <property type="match status" value="2"/>
</dbReference>
<feature type="domain" description="RRM" evidence="5">
    <location>
        <begin position="262"/>
        <end position="343"/>
    </location>
</feature>
<dbReference type="Pfam" id="PF00076">
    <property type="entry name" value="RRM_1"/>
    <property type="match status" value="2"/>
</dbReference>
<feature type="region of interest" description="Disordered" evidence="4">
    <location>
        <begin position="464"/>
        <end position="498"/>
    </location>
</feature>
<keyword evidence="2 3" id="KW-0694">RNA-binding</keyword>
<dbReference type="PANTHER" id="PTHR48032">
    <property type="entry name" value="RNA-BINDING PROTEIN MUSASHI HOMOLOG RBP6"/>
    <property type="match status" value="1"/>
</dbReference>
<feature type="region of interest" description="Disordered" evidence="4">
    <location>
        <begin position="336"/>
        <end position="384"/>
    </location>
</feature>
<dbReference type="EMBL" id="HBFP01008360">
    <property type="protein sequence ID" value="CAD8821582.1"/>
    <property type="molecule type" value="Transcribed_RNA"/>
</dbReference>
<dbReference type="AlphaFoldDB" id="A0A7S1ESY9"/>
<dbReference type="SUPFAM" id="SSF54928">
    <property type="entry name" value="RNA-binding domain, RBD"/>
    <property type="match status" value="2"/>
</dbReference>
<evidence type="ECO:0000256" key="4">
    <source>
        <dbReference type="SAM" id="MobiDB-lite"/>
    </source>
</evidence>
<proteinExistence type="predicted"/>
<dbReference type="PANTHER" id="PTHR48032:SF6">
    <property type="entry name" value="RNA-BINDING (RRM_RBD_RNP MOTIFS) FAMILY PROTEIN"/>
    <property type="match status" value="1"/>
</dbReference>
<evidence type="ECO:0000256" key="2">
    <source>
        <dbReference type="ARBA" id="ARBA00022884"/>
    </source>
</evidence>
<dbReference type="InterPro" id="IPR035979">
    <property type="entry name" value="RBD_domain_sf"/>
</dbReference>
<evidence type="ECO:0000256" key="3">
    <source>
        <dbReference type="PROSITE-ProRule" id="PRU00176"/>
    </source>
</evidence>
<evidence type="ECO:0000256" key="1">
    <source>
        <dbReference type="ARBA" id="ARBA00022737"/>
    </source>
</evidence>
<feature type="domain" description="RRM" evidence="5">
    <location>
        <begin position="91"/>
        <end position="167"/>
    </location>
</feature>
<feature type="compositionally biased region" description="Basic and acidic residues" evidence="4">
    <location>
        <begin position="475"/>
        <end position="490"/>
    </location>
</feature>
<dbReference type="GO" id="GO:0003729">
    <property type="term" value="F:mRNA binding"/>
    <property type="evidence" value="ECO:0007669"/>
    <property type="project" value="TreeGrafter"/>
</dbReference>
<protein>
    <recommendedName>
        <fullName evidence="5">RRM domain-containing protein</fullName>
    </recommendedName>
</protein>
<feature type="compositionally biased region" description="Polar residues" evidence="4">
    <location>
        <begin position="14"/>
        <end position="28"/>
    </location>
</feature>
<organism evidence="6">
    <name type="scientific">Timspurckia oligopyrenoides</name>
    <dbReference type="NCBI Taxonomy" id="708627"/>
    <lineage>
        <taxon>Eukaryota</taxon>
        <taxon>Rhodophyta</taxon>
        <taxon>Bangiophyceae</taxon>
        <taxon>Porphyridiales</taxon>
        <taxon>Porphyridiaceae</taxon>
        <taxon>Timspurckia</taxon>
    </lineage>
</organism>
<keyword evidence="1" id="KW-0677">Repeat</keyword>
<feature type="compositionally biased region" description="Polar residues" evidence="4">
    <location>
        <begin position="182"/>
        <end position="235"/>
    </location>
</feature>
<dbReference type="SMART" id="SM00360">
    <property type="entry name" value="RRM"/>
    <property type="match status" value="2"/>
</dbReference>
<name>A0A7S1ESY9_9RHOD</name>
<dbReference type="InterPro" id="IPR000504">
    <property type="entry name" value="RRM_dom"/>
</dbReference>
<evidence type="ECO:0000313" key="6">
    <source>
        <dbReference type="EMBL" id="CAD8821582.1"/>
    </source>
</evidence>
<feature type="compositionally biased region" description="Low complexity" evidence="4">
    <location>
        <begin position="346"/>
        <end position="374"/>
    </location>
</feature>